<dbReference type="InterPro" id="IPR008271">
    <property type="entry name" value="Ser/Thr_kinase_AS"/>
</dbReference>
<evidence type="ECO:0000259" key="5">
    <source>
        <dbReference type="PROSITE" id="PS50011"/>
    </source>
</evidence>
<dbReference type="Gene3D" id="1.10.510.10">
    <property type="entry name" value="Transferase(Phosphotransferase) domain 1"/>
    <property type="match status" value="1"/>
</dbReference>
<gene>
    <name evidence="6" type="ORF">I303_107535</name>
</gene>
<dbReference type="GeneID" id="28970639"/>
<dbReference type="PROSITE" id="PS50011">
    <property type="entry name" value="PROTEIN_KINASE_DOM"/>
    <property type="match status" value="1"/>
</dbReference>
<evidence type="ECO:0000256" key="1">
    <source>
        <dbReference type="ARBA" id="ARBA00022741"/>
    </source>
</evidence>
<dbReference type="PANTHER" id="PTHR24347">
    <property type="entry name" value="SERINE/THREONINE-PROTEIN KINASE"/>
    <property type="match status" value="1"/>
</dbReference>
<dbReference type="GO" id="GO:0004674">
    <property type="term" value="F:protein serine/threonine kinase activity"/>
    <property type="evidence" value="ECO:0007669"/>
    <property type="project" value="UniProtKB-KW"/>
</dbReference>
<proteinExistence type="inferred from homology"/>
<dbReference type="InterPro" id="IPR011009">
    <property type="entry name" value="Kinase-like_dom_sf"/>
</dbReference>
<keyword evidence="2 3" id="KW-0067">ATP-binding</keyword>
<dbReference type="PROSITE" id="PS00107">
    <property type="entry name" value="PROTEIN_KINASE_ATP"/>
    <property type="match status" value="1"/>
</dbReference>
<keyword evidence="4" id="KW-0808">Transferase</keyword>
<keyword evidence="1 3" id="KW-0547">Nucleotide-binding</keyword>
<dbReference type="PROSITE" id="PS00108">
    <property type="entry name" value="PROTEIN_KINASE_ST"/>
    <property type="match status" value="1"/>
</dbReference>
<protein>
    <recommendedName>
        <fullName evidence="5">Protein kinase domain-containing protein</fullName>
    </recommendedName>
</protein>
<dbReference type="EMBL" id="CP144538">
    <property type="protein sequence ID" value="WWC64921.1"/>
    <property type="molecule type" value="Genomic_DNA"/>
</dbReference>
<evidence type="ECO:0000313" key="7">
    <source>
        <dbReference type="Proteomes" id="UP000078595"/>
    </source>
</evidence>
<dbReference type="Proteomes" id="UP000078595">
    <property type="component" value="Chromosome 9"/>
</dbReference>
<sequence>MRMGFDIHHLLPKSSPSKKAAAAAIVEADPHAAIRKKEFNFDSKIIGAGGYSQVLRAHWKARGNIVVAVKVVRKEAVKDREAYLKLIDYGFPRINSHPNICAGLDWFETNSKFYITFPLLTGGELLERLNTRGRFTEDATKMVIKKILEILAYIHSHGIIHRDIKPDNFLYRTPESEVDDVVLIDFGISKVLESETDEDPKTETEVGGTPGYAAPEVFCGTGYGKNSDLFGVGVIGYNLLSSWSPWESTDTLALVQESATANVNFPPGPFEGVSEQAKGFIRHLMQPPNRRPSAKKALTHLWLSRPIGEVDQEHILQPHEINEGDLEPLQPHHTVKPHHTIAKQLTARPAA</sequence>
<dbReference type="SMART" id="SM00220">
    <property type="entry name" value="S_TKc"/>
    <property type="match status" value="1"/>
</dbReference>
<dbReference type="KEGG" id="kdj:28970639"/>
<keyword evidence="4" id="KW-0418">Kinase</keyword>
<comment type="similarity">
    <text evidence="4">Belongs to the protein kinase superfamily.</text>
</comment>
<evidence type="ECO:0000256" key="4">
    <source>
        <dbReference type="RuleBase" id="RU000304"/>
    </source>
</evidence>
<feature type="domain" description="Protein kinase" evidence="5">
    <location>
        <begin position="40"/>
        <end position="303"/>
    </location>
</feature>
<dbReference type="SUPFAM" id="SSF56112">
    <property type="entry name" value="Protein kinase-like (PK-like)"/>
    <property type="match status" value="1"/>
</dbReference>
<dbReference type="Pfam" id="PF00069">
    <property type="entry name" value="Pkinase"/>
    <property type="match status" value="1"/>
</dbReference>
<evidence type="ECO:0000313" key="6">
    <source>
        <dbReference type="EMBL" id="WWC64921.1"/>
    </source>
</evidence>
<dbReference type="AlphaFoldDB" id="A0AAJ8MIQ2"/>
<dbReference type="InterPro" id="IPR000719">
    <property type="entry name" value="Prot_kinase_dom"/>
</dbReference>
<dbReference type="GO" id="GO:0005524">
    <property type="term" value="F:ATP binding"/>
    <property type="evidence" value="ECO:0007669"/>
    <property type="project" value="UniProtKB-UniRule"/>
</dbReference>
<accession>A0AAJ8MIQ2</accession>
<evidence type="ECO:0000256" key="3">
    <source>
        <dbReference type="PROSITE-ProRule" id="PRU10141"/>
    </source>
</evidence>
<dbReference type="InterPro" id="IPR017441">
    <property type="entry name" value="Protein_kinase_ATP_BS"/>
</dbReference>
<keyword evidence="7" id="KW-1185">Reference proteome</keyword>
<feature type="binding site" evidence="3">
    <location>
        <position position="74"/>
    </location>
    <ligand>
        <name>ATP</name>
        <dbReference type="ChEBI" id="CHEBI:30616"/>
    </ligand>
</feature>
<reference evidence="6" key="1">
    <citation type="submission" date="2013-07" db="EMBL/GenBank/DDBJ databases">
        <authorList>
            <consortium name="The Broad Institute Genome Sequencing Platform"/>
            <person name="Cuomo C."/>
            <person name="Litvintseva A."/>
            <person name="Chen Y."/>
            <person name="Heitman J."/>
            <person name="Sun S."/>
            <person name="Springer D."/>
            <person name="Dromer F."/>
            <person name="Young S.K."/>
            <person name="Zeng Q."/>
            <person name="Gargeya S."/>
            <person name="Fitzgerald M."/>
            <person name="Abouelleil A."/>
            <person name="Alvarado L."/>
            <person name="Berlin A.M."/>
            <person name="Chapman S.B."/>
            <person name="Dewar J."/>
            <person name="Goldberg J."/>
            <person name="Griggs A."/>
            <person name="Gujja S."/>
            <person name="Hansen M."/>
            <person name="Howarth C."/>
            <person name="Imamovic A."/>
            <person name="Larimer J."/>
            <person name="McCowan C."/>
            <person name="Murphy C."/>
            <person name="Pearson M."/>
            <person name="Priest M."/>
            <person name="Roberts A."/>
            <person name="Saif S."/>
            <person name="Shea T."/>
            <person name="Sykes S."/>
            <person name="Wortman J."/>
            <person name="Nusbaum C."/>
            <person name="Birren B."/>
        </authorList>
    </citation>
    <scope>NUCLEOTIDE SEQUENCE</scope>
    <source>
        <strain evidence="6">CBS 10117</strain>
    </source>
</reference>
<reference evidence="6" key="2">
    <citation type="submission" date="2024-02" db="EMBL/GenBank/DDBJ databases">
        <title>Comparative genomics of Cryptococcus and Kwoniella reveals pathogenesis evolution and contrasting modes of karyotype evolution via chromosome fusion or intercentromeric recombination.</title>
        <authorList>
            <person name="Coelho M.A."/>
            <person name="David-Palma M."/>
            <person name="Shea T."/>
            <person name="Bowers K."/>
            <person name="McGinley-Smith S."/>
            <person name="Mohammad A.W."/>
            <person name="Gnirke A."/>
            <person name="Yurkov A.M."/>
            <person name="Nowrousian M."/>
            <person name="Sun S."/>
            <person name="Cuomo C.A."/>
            <person name="Heitman J."/>
        </authorList>
    </citation>
    <scope>NUCLEOTIDE SEQUENCE</scope>
    <source>
        <strain evidence="6">CBS 10117</strain>
    </source>
</reference>
<organism evidence="6 7">
    <name type="scientific">Kwoniella dejecticola CBS 10117</name>
    <dbReference type="NCBI Taxonomy" id="1296121"/>
    <lineage>
        <taxon>Eukaryota</taxon>
        <taxon>Fungi</taxon>
        <taxon>Dikarya</taxon>
        <taxon>Basidiomycota</taxon>
        <taxon>Agaricomycotina</taxon>
        <taxon>Tremellomycetes</taxon>
        <taxon>Tremellales</taxon>
        <taxon>Cryptococcaceae</taxon>
        <taxon>Kwoniella</taxon>
    </lineage>
</organism>
<keyword evidence="4" id="KW-0723">Serine/threonine-protein kinase</keyword>
<evidence type="ECO:0000256" key="2">
    <source>
        <dbReference type="ARBA" id="ARBA00022840"/>
    </source>
</evidence>
<name>A0AAJ8MIQ2_9TREE</name>
<dbReference type="RefSeq" id="XP_065825681.1">
    <property type="nucleotide sequence ID" value="XM_065969609.1"/>
</dbReference>